<gene>
    <name evidence="2" type="ORF">FKW77_004365</name>
</gene>
<keyword evidence="3" id="KW-1185">Reference proteome</keyword>
<dbReference type="OrthoDB" id="5236983at2759"/>
<keyword evidence="1" id="KW-0175">Coiled coil</keyword>
<dbReference type="EMBL" id="CP042201">
    <property type="protein sequence ID" value="QDS77291.1"/>
    <property type="molecule type" value="Genomic_DNA"/>
</dbReference>
<name>A0A517LNV7_9PEZI</name>
<evidence type="ECO:0000313" key="2">
    <source>
        <dbReference type="EMBL" id="QDS77291.1"/>
    </source>
</evidence>
<organism evidence="2 3">
    <name type="scientific">Venturia effusa</name>
    <dbReference type="NCBI Taxonomy" id="50376"/>
    <lineage>
        <taxon>Eukaryota</taxon>
        <taxon>Fungi</taxon>
        <taxon>Dikarya</taxon>
        <taxon>Ascomycota</taxon>
        <taxon>Pezizomycotina</taxon>
        <taxon>Dothideomycetes</taxon>
        <taxon>Pleosporomycetidae</taxon>
        <taxon>Venturiales</taxon>
        <taxon>Venturiaceae</taxon>
        <taxon>Venturia</taxon>
    </lineage>
</organism>
<feature type="coiled-coil region" evidence="1">
    <location>
        <begin position="521"/>
        <end position="552"/>
    </location>
</feature>
<accession>A0A517LNV7</accession>
<evidence type="ECO:0008006" key="4">
    <source>
        <dbReference type="Google" id="ProtNLM"/>
    </source>
</evidence>
<evidence type="ECO:0000313" key="3">
    <source>
        <dbReference type="Proteomes" id="UP000316270"/>
    </source>
</evidence>
<protein>
    <recommendedName>
        <fullName evidence="4">SprT-like domain-containing protein</fullName>
    </recommendedName>
</protein>
<evidence type="ECO:0000256" key="1">
    <source>
        <dbReference type="SAM" id="Coils"/>
    </source>
</evidence>
<dbReference type="AlphaFoldDB" id="A0A517LNV7"/>
<dbReference type="STRING" id="50376.A0A517LNV7"/>
<reference evidence="2 3" key="1">
    <citation type="submission" date="2019-07" db="EMBL/GenBank/DDBJ databases">
        <title>Finished genome of Venturia effusa.</title>
        <authorList>
            <person name="Young C.A."/>
            <person name="Cox M.P."/>
            <person name="Ganley A.R.D."/>
            <person name="David W.J."/>
        </authorList>
    </citation>
    <scope>NUCLEOTIDE SEQUENCE [LARGE SCALE GENOMIC DNA]</scope>
    <source>
        <strain evidence="3">albino</strain>
    </source>
</reference>
<dbReference type="Proteomes" id="UP000316270">
    <property type="component" value="Chromosome 17"/>
</dbReference>
<proteinExistence type="predicted"/>
<sequence length="566" mass="64984">MAKRFEEHFQHLASPSVMYLPALPRHSVALGPLQHRRRSLDLHGDVLARRYRREPYDLDQRLTRRYYSEPPRPSSASNKPKTVDEATVAIFKHIENSKEEIWRLIRVGRRRLFEDAAQNLAAFLRDSARLFDRAFFEGTLHNHVKLILDDPKDEIAPGLGGRTKMASDGSNVVVMLPISPIKWMLARRKNEAGLDLAWAAILHQLIHAYFMVACGPQTDGKDPDGRLKHGEHFGCLMYKISDVFAKNGYPIPMGFGNSLPRPVRGHAIELTRDRINRAARKNCTLCTWDVETIKKEKIDEWYKKKCMKAVDPDIFIFDFEHDTVEEKSSSKCGDKKDWVELVLGKQSYKLDRKATNFSYVKKRFEDDTRKFDMPSWTEVETLKSFMSFLTQGRWDPDLSETQNGTKGPALLLKYSHNAETPVQNDIAMYQLGVCLDIEPVKRIAHSRLVNHQFTHESGHDIVRAIYSDPPHPPDEGLRSWARKFFERHSTPKSGQKPIDCSNWKVLQNDIVFQSGYFGSNKTMLNTDLRKAEEALDKAAEKMEKEKKESEGAHICTAYCTSANCPH</sequence>